<dbReference type="PANTHER" id="PTHR43433">
    <property type="entry name" value="HYDROLASE, ALPHA/BETA FOLD FAMILY PROTEIN"/>
    <property type="match status" value="1"/>
</dbReference>
<name>A0ABX9VDA8_9PROT</name>
<dbReference type="InterPro" id="IPR000073">
    <property type="entry name" value="AB_hydrolase_1"/>
</dbReference>
<sequence>MPAFRFRTNQAPTGAVTDMTEVHTFTASDGETIAYYVDDFTDPWREAPVMFLLHSAMGNSDRFYSWVPALARHFRLIRMDLRGHGRSSVQAPSKPLTMDRLVDDVEELMQLLHIETMHLTANSAGGYVAQNMALRSAGKVLSLAVVGSTPGLSPDALTWLPRMEQEGMTKFLTDTIDMRFDLATTDAGMVDWFLRQTAENDPAFVRRFIGYCATLNWEDQLHRIACPTLVILPGAETVGTAKSYEAMREHIPNVRMIAYAHMPHNIADMVPDRCVADILAFHTDKFGYPKV</sequence>
<dbReference type="PANTHER" id="PTHR43433:SF5">
    <property type="entry name" value="AB HYDROLASE-1 DOMAIN-CONTAINING PROTEIN"/>
    <property type="match status" value="1"/>
</dbReference>
<dbReference type="Proteomes" id="UP000274097">
    <property type="component" value="Unassembled WGS sequence"/>
</dbReference>
<keyword evidence="2" id="KW-0378">Hydrolase</keyword>
<dbReference type="EMBL" id="RFLX01000033">
    <property type="protein sequence ID" value="RMI17290.1"/>
    <property type="molecule type" value="Genomic_DNA"/>
</dbReference>
<keyword evidence="3" id="KW-1185">Reference proteome</keyword>
<gene>
    <name evidence="2" type="ORF">EBE87_23370</name>
</gene>
<comment type="caution">
    <text evidence="2">The sequence shown here is derived from an EMBL/GenBank/DDBJ whole genome shotgun (WGS) entry which is preliminary data.</text>
</comment>
<accession>A0ABX9VDA8</accession>
<dbReference type="Pfam" id="PF00561">
    <property type="entry name" value="Abhydrolase_1"/>
    <property type="match status" value="1"/>
</dbReference>
<dbReference type="SUPFAM" id="SSF53474">
    <property type="entry name" value="alpha/beta-Hydrolases"/>
    <property type="match status" value="1"/>
</dbReference>
<protein>
    <submittedName>
        <fullName evidence="2">Alpha/beta hydrolase</fullName>
    </submittedName>
</protein>
<evidence type="ECO:0000313" key="2">
    <source>
        <dbReference type="EMBL" id="RMI17290.1"/>
    </source>
</evidence>
<dbReference type="GO" id="GO:0016787">
    <property type="term" value="F:hydrolase activity"/>
    <property type="evidence" value="ECO:0007669"/>
    <property type="project" value="UniProtKB-KW"/>
</dbReference>
<evidence type="ECO:0000313" key="3">
    <source>
        <dbReference type="Proteomes" id="UP000274097"/>
    </source>
</evidence>
<dbReference type="InterPro" id="IPR029058">
    <property type="entry name" value="AB_hydrolase_fold"/>
</dbReference>
<organism evidence="2 3">
    <name type="scientific">Teichococcus wenyumeiae</name>
    <dbReference type="NCBI Taxonomy" id="2478470"/>
    <lineage>
        <taxon>Bacteria</taxon>
        <taxon>Pseudomonadati</taxon>
        <taxon>Pseudomonadota</taxon>
        <taxon>Alphaproteobacteria</taxon>
        <taxon>Acetobacterales</taxon>
        <taxon>Roseomonadaceae</taxon>
        <taxon>Roseomonas</taxon>
    </lineage>
</organism>
<feature type="domain" description="AB hydrolase-1" evidence="1">
    <location>
        <begin position="48"/>
        <end position="266"/>
    </location>
</feature>
<dbReference type="InterPro" id="IPR050471">
    <property type="entry name" value="AB_hydrolase"/>
</dbReference>
<dbReference type="Gene3D" id="3.40.50.1820">
    <property type="entry name" value="alpha/beta hydrolase"/>
    <property type="match status" value="1"/>
</dbReference>
<evidence type="ECO:0000259" key="1">
    <source>
        <dbReference type="Pfam" id="PF00561"/>
    </source>
</evidence>
<proteinExistence type="predicted"/>
<reference evidence="2 3" key="1">
    <citation type="submission" date="2018-10" db="EMBL/GenBank/DDBJ databases">
        <title>Roseomonas sp. nov., isolated from feces of Tibetan antelopes in the Qinghai-Tibet plateau, China.</title>
        <authorList>
            <person name="Tian Z."/>
        </authorList>
    </citation>
    <scope>NUCLEOTIDE SEQUENCE [LARGE SCALE GENOMIC DNA]</scope>
    <source>
        <strain evidence="2 3">Z23</strain>
    </source>
</reference>